<dbReference type="Gene3D" id="3.30.160.60">
    <property type="entry name" value="Classic Zinc Finger"/>
    <property type="match status" value="1"/>
</dbReference>
<keyword evidence="1" id="KW-0479">Metal-binding</keyword>
<dbReference type="Proteomes" id="UP000623467">
    <property type="component" value="Unassembled WGS sequence"/>
</dbReference>
<evidence type="ECO:0000256" key="1">
    <source>
        <dbReference type="PROSITE-ProRule" id="PRU00042"/>
    </source>
</evidence>
<protein>
    <recommendedName>
        <fullName evidence="3">C2H2-type domain-containing protein</fullName>
    </recommendedName>
</protein>
<dbReference type="AlphaFoldDB" id="A0A8H7CLY5"/>
<reference evidence="4" key="1">
    <citation type="submission" date="2020-05" db="EMBL/GenBank/DDBJ databases">
        <title>Mycena genomes resolve the evolution of fungal bioluminescence.</title>
        <authorList>
            <person name="Tsai I.J."/>
        </authorList>
    </citation>
    <scope>NUCLEOTIDE SEQUENCE</scope>
    <source>
        <strain evidence="4">160909Yilan</strain>
    </source>
</reference>
<evidence type="ECO:0000313" key="5">
    <source>
        <dbReference type="Proteomes" id="UP000623467"/>
    </source>
</evidence>
<evidence type="ECO:0000256" key="2">
    <source>
        <dbReference type="SAM" id="MobiDB-lite"/>
    </source>
</evidence>
<feature type="region of interest" description="Disordered" evidence="2">
    <location>
        <begin position="203"/>
        <end position="229"/>
    </location>
</feature>
<keyword evidence="1" id="KW-0863">Zinc-finger</keyword>
<name>A0A8H7CLY5_9AGAR</name>
<keyword evidence="1" id="KW-0862">Zinc</keyword>
<feature type="domain" description="C2H2-type" evidence="3">
    <location>
        <begin position="232"/>
        <end position="261"/>
    </location>
</feature>
<dbReference type="GO" id="GO:0008270">
    <property type="term" value="F:zinc ion binding"/>
    <property type="evidence" value="ECO:0007669"/>
    <property type="project" value="UniProtKB-KW"/>
</dbReference>
<sequence>MSLTLPIDALRNIQLSFRVGVPDGVFTFDMVPSVDNMGVDVAALCSTTGMQLHLSAVADSCGVTLTLFASEPNVDHKDLESADCVLVNSPQSQSSREVVPCKTEADAVDYLDYSRLKDTSDLLTMGYLTPEDLLAIDTSVNVPYADTRLNPRLFETLAAYDAQTPNLQPIYNGGSFEADAYSDYTSSSSSDHDIFSDFIGSPRTDASTPSTSSESFVAHSPLPRHRGPRSKLCCPKPSCARHFASKATLAKHMVTHEPKSPKEFMCTLGCAMRFSRKHDRLRHEVTQHGRICEWACRVCLGFFSSEATLKKHKCKTAGSARWINKA</sequence>
<accession>A0A8H7CLY5</accession>
<feature type="compositionally biased region" description="Polar residues" evidence="2">
    <location>
        <begin position="204"/>
        <end position="215"/>
    </location>
</feature>
<keyword evidence="5" id="KW-1185">Reference proteome</keyword>
<gene>
    <name evidence="4" type="ORF">MSAN_02012900</name>
</gene>
<dbReference type="InterPro" id="IPR013087">
    <property type="entry name" value="Znf_C2H2_type"/>
</dbReference>
<dbReference type="PROSITE" id="PS50157">
    <property type="entry name" value="ZINC_FINGER_C2H2_2"/>
    <property type="match status" value="1"/>
</dbReference>
<dbReference type="OrthoDB" id="8117402at2759"/>
<dbReference type="SMART" id="SM00355">
    <property type="entry name" value="ZnF_C2H2"/>
    <property type="match status" value="2"/>
</dbReference>
<evidence type="ECO:0000259" key="3">
    <source>
        <dbReference type="PROSITE" id="PS50157"/>
    </source>
</evidence>
<evidence type="ECO:0000313" key="4">
    <source>
        <dbReference type="EMBL" id="KAF7342565.1"/>
    </source>
</evidence>
<proteinExistence type="predicted"/>
<dbReference type="EMBL" id="JACAZH010000025">
    <property type="protein sequence ID" value="KAF7342565.1"/>
    <property type="molecule type" value="Genomic_DNA"/>
</dbReference>
<dbReference type="PROSITE" id="PS00028">
    <property type="entry name" value="ZINC_FINGER_C2H2_1"/>
    <property type="match status" value="2"/>
</dbReference>
<comment type="caution">
    <text evidence="4">The sequence shown here is derived from an EMBL/GenBank/DDBJ whole genome shotgun (WGS) entry which is preliminary data.</text>
</comment>
<organism evidence="4 5">
    <name type="scientific">Mycena sanguinolenta</name>
    <dbReference type="NCBI Taxonomy" id="230812"/>
    <lineage>
        <taxon>Eukaryota</taxon>
        <taxon>Fungi</taxon>
        <taxon>Dikarya</taxon>
        <taxon>Basidiomycota</taxon>
        <taxon>Agaricomycotina</taxon>
        <taxon>Agaricomycetes</taxon>
        <taxon>Agaricomycetidae</taxon>
        <taxon>Agaricales</taxon>
        <taxon>Marasmiineae</taxon>
        <taxon>Mycenaceae</taxon>
        <taxon>Mycena</taxon>
    </lineage>
</organism>